<dbReference type="RefSeq" id="WP_063974751.1">
    <property type="nucleotide sequence ID" value="NZ_LQWZ01000012.1"/>
</dbReference>
<accession>A0A177KWR8</accession>
<dbReference type="InterPro" id="IPR036188">
    <property type="entry name" value="FAD/NAD-bd_sf"/>
</dbReference>
<evidence type="ECO:0008006" key="3">
    <source>
        <dbReference type="Google" id="ProtNLM"/>
    </source>
</evidence>
<comment type="caution">
    <text evidence="1">The sequence shown here is derived from an EMBL/GenBank/DDBJ whole genome shotgun (WGS) entry which is preliminary data.</text>
</comment>
<organism evidence="1 2">
    <name type="scientific">Domibacillus aminovorans</name>
    <dbReference type="NCBI Taxonomy" id="29332"/>
    <lineage>
        <taxon>Bacteria</taxon>
        <taxon>Bacillati</taxon>
        <taxon>Bacillota</taxon>
        <taxon>Bacilli</taxon>
        <taxon>Bacillales</taxon>
        <taxon>Bacillaceae</taxon>
        <taxon>Domibacillus</taxon>
    </lineage>
</organism>
<dbReference type="SUPFAM" id="SSF51905">
    <property type="entry name" value="FAD/NAD(P)-binding domain"/>
    <property type="match status" value="1"/>
</dbReference>
<dbReference type="Pfam" id="PF13738">
    <property type="entry name" value="Pyr_redox_3"/>
    <property type="match status" value="1"/>
</dbReference>
<dbReference type="AlphaFoldDB" id="A0A177KWR8"/>
<dbReference type="Gene3D" id="3.50.50.60">
    <property type="entry name" value="FAD/NAD(P)-binding domain"/>
    <property type="match status" value="1"/>
</dbReference>
<dbReference type="EMBL" id="LQWZ01000012">
    <property type="protein sequence ID" value="OAH57830.1"/>
    <property type="molecule type" value="Genomic_DNA"/>
</dbReference>
<evidence type="ECO:0000313" key="1">
    <source>
        <dbReference type="EMBL" id="OAH57830.1"/>
    </source>
</evidence>
<reference evidence="1 2" key="1">
    <citation type="submission" date="2016-01" db="EMBL/GenBank/DDBJ databases">
        <title>Investigation of taxonomic status of Bacillus aminovorans.</title>
        <authorList>
            <person name="Verma A."/>
            <person name="Pal Y."/>
            <person name="Krishnamurthi S."/>
        </authorList>
    </citation>
    <scope>NUCLEOTIDE SEQUENCE [LARGE SCALE GENOMIC DNA]</scope>
    <source>
        <strain evidence="1 2">DSM 4337</strain>
    </source>
</reference>
<name>A0A177KWR8_9BACI</name>
<evidence type="ECO:0000313" key="2">
    <source>
        <dbReference type="Proteomes" id="UP000077271"/>
    </source>
</evidence>
<gene>
    <name evidence="1" type="ORF">AWH48_02115</name>
</gene>
<protein>
    <recommendedName>
        <fullName evidence="3">FAD-binding domain-containing protein</fullName>
    </recommendedName>
</protein>
<sequence length="131" mass="14184">MIIIIGGGAAGIGVGVLLKKMGVEEFLIIEKEEVGASFLKWAEETRFITPSFTGHGFGLLDLNAVFPNSSPAYTWGTEHLTGKMYARYLKDISAYFELPVLEKKEAGELAGKQVVTSIGSTILLSLTLLLF</sequence>
<dbReference type="Proteomes" id="UP000077271">
    <property type="component" value="Unassembled WGS sequence"/>
</dbReference>
<proteinExistence type="predicted"/>